<gene>
    <name evidence="2" type="ORF">ABID43_004932</name>
</gene>
<protein>
    <recommendedName>
        <fullName evidence="4">Helix-turn-helix domain-containing protein</fullName>
    </recommendedName>
</protein>
<name>A0ABV2LBZ1_9HYPH</name>
<dbReference type="RefSeq" id="WP_238279352.1">
    <property type="nucleotide sequence ID" value="NZ_BPQL01000055.1"/>
</dbReference>
<reference evidence="2 3" key="1">
    <citation type="submission" date="2024-06" db="EMBL/GenBank/DDBJ databases">
        <title>Genomic Encyclopedia of Type Strains, Phase IV (KMG-IV): sequencing the most valuable type-strain genomes for metagenomic binning, comparative biology and taxonomic classification.</title>
        <authorList>
            <person name="Goeker M."/>
        </authorList>
    </citation>
    <scope>NUCLEOTIDE SEQUENCE [LARGE SCALE GENOMIC DNA]</scope>
    <source>
        <strain evidence="2 3">DSM 21331</strain>
    </source>
</reference>
<evidence type="ECO:0008006" key="4">
    <source>
        <dbReference type="Google" id="ProtNLM"/>
    </source>
</evidence>
<dbReference type="Proteomes" id="UP001549145">
    <property type="component" value="Unassembled WGS sequence"/>
</dbReference>
<evidence type="ECO:0000313" key="3">
    <source>
        <dbReference type="Proteomes" id="UP001549145"/>
    </source>
</evidence>
<dbReference type="EMBL" id="JBEPMM010000027">
    <property type="protein sequence ID" value="MET3695364.1"/>
    <property type="molecule type" value="Genomic_DNA"/>
</dbReference>
<keyword evidence="3" id="KW-1185">Reference proteome</keyword>
<evidence type="ECO:0000313" key="2">
    <source>
        <dbReference type="EMBL" id="MET3695364.1"/>
    </source>
</evidence>
<organism evidence="2 3">
    <name type="scientific">Methylobacterium goesingense</name>
    <dbReference type="NCBI Taxonomy" id="243690"/>
    <lineage>
        <taxon>Bacteria</taxon>
        <taxon>Pseudomonadati</taxon>
        <taxon>Pseudomonadota</taxon>
        <taxon>Alphaproteobacteria</taxon>
        <taxon>Hyphomicrobiales</taxon>
        <taxon>Methylobacteriaceae</taxon>
        <taxon>Methylobacterium</taxon>
    </lineage>
</organism>
<evidence type="ECO:0000256" key="1">
    <source>
        <dbReference type="SAM" id="MobiDB-lite"/>
    </source>
</evidence>
<feature type="region of interest" description="Disordered" evidence="1">
    <location>
        <begin position="189"/>
        <end position="215"/>
    </location>
</feature>
<proteinExistence type="predicted"/>
<sequence length="255" mass="28222">MFHAAMQAVIEAARTFAQMNEAGRQLWQGHAAGALTDEEAQELAERLQGRRSSIKEAIRPVLGPTIRRSMFPPRRVPVSPDRLASRDRRRLLSCSGPMPPALAARFTEGQRAVLRIIADEVAAKKECILCVDAIAARAGVSRRLAQMAIRLAEGDGLITVKERRNVGRKNDPNIIRIISREWQAWIKRGGKQKRGGFTQEEHQTGPTQPNDSAAAPVQAIGCKALRPTDRLLILGTISAAEPIKRLPEQQRFAHR</sequence>
<accession>A0ABV2LBZ1</accession>
<comment type="caution">
    <text evidence="2">The sequence shown here is derived from an EMBL/GenBank/DDBJ whole genome shotgun (WGS) entry which is preliminary data.</text>
</comment>